<keyword evidence="1" id="KW-0328">Glycosyltransferase</keyword>
<gene>
    <name evidence="1" type="ORF">WHX56_03845</name>
</gene>
<keyword evidence="1" id="KW-0808">Transferase</keyword>
<organism evidence="1 2">
    <name type="scientific">Achromobacter veterisilvae</name>
    <dbReference type="NCBI Taxonomy" id="2069367"/>
    <lineage>
        <taxon>Bacteria</taxon>
        <taxon>Pseudomonadati</taxon>
        <taxon>Pseudomonadota</taxon>
        <taxon>Betaproteobacteria</taxon>
        <taxon>Burkholderiales</taxon>
        <taxon>Alcaligenaceae</taxon>
        <taxon>Achromobacter</taxon>
    </lineage>
</organism>
<dbReference type="Proteomes" id="UP001456224">
    <property type="component" value="Chromosome"/>
</dbReference>
<keyword evidence="2" id="KW-1185">Reference proteome</keyword>
<dbReference type="GO" id="GO:0016757">
    <property type="term" value="F:glycosyltransferase activity"/>
    <property type="evidence" value="ECO:0007669"/>
    <property type="project" value="UniProtKB-KW"/>
</dbReference>
<evidence type="ECO:0000313" key="2">
    <source>
        <dbReference type="Proteomes" id="UP001456224"/>
    </source>
</evidence>
<name>A0ABZ2S134_9BURK</name>
<proteinExistence type="predicted"/>
<dbReference type="Gene3D" id="3.40.50.2000">
    <property type="entry name" value="Glycogen Phosphorylase B"/>
    <property type="match status" value="1"/>
</dbReference>
<dbReference type="EC" id="2.4.-.-" evidence="1"/>
<sequence>MKLRNFLLSGFFKKRHRLLVSLLIGPYFRLRRFLSPRKKILFVGQSYYHAWNSSRALRTKGWKADVLNWDMHENSQIYYHGEDIRFFSGDPEDVLDQFDFYVKSIFEYDIFQFSNIGGMVYGYPLHAFFATEFGLNFEIRLLKRLGKTITYTHSGCLDGVSQTSFSKWGPESVCQSCVWRNRPDVCSDERNLAWGKYRNEMADYQFTLGGNRVDYNDSPTVHEEPEFFCLDADALRPDLIVPERFKLDFPDDSVKLYHAVGNAATRTDEEGVNIKSTHIYLPLIDRLKAEGHSLDLISVSGVANKDVKYYQVQADIVLEMLTYGFFGANGREALMLGKPLVCYLRPEWLESMRREIPDYVDELPIVIATPSTVYEVLKDLIENKQKREEIGRKSREFALKWHSTSAAAERLDRVYSDLLFRRRMETLRSQRH</sequence>
<dbReference type="EMBL" id="CP148753">
    <property type="protein sequence ID" value="WXR74640.1"/>
    <property type="molecule type" value="Genomic_DNA"/>
</dbReference>
<accession>A0ABZ2S134</accession>
<protein>
    <submittedName>
        <fullName evidence="1">Glycosyltransferase</fullName>
        <ecNumber evidence="1">2.4.-.-</ecNumber>
    </submittedName>
</protein>
<evidence type="ECO:0000313" key="1">
    <source>
        <dbReference type="EMBL" id="WXR74640.1"/>
    </source>
</evidence>
<dbReference type="RefSeq" id="WP_338880514.1">
    <property type="nucleotide sequence ID" value="NZ_CP148753.1"/>
</dbReference>
<reference evidence="1 2" key="1">
    <citation type="submission" date="2024-03" db="EMBL/GenBank/DDBJ databases">
        <title>Reference genomes for the five species model microbial community.</title>
        <authorList>
            <person name="Padfield D."/>
        </authorList>
    </citation>
    <scope>NUCLEOTIDE SEQUENCE [LARGE SCALE GENOMIC DNA]</scope>
    <source>
        <strain evidence="1 2">AB1</strain>
    </source>
</reference>
<dbReference type="SUPFAM" id="SSF53756">
    <property type="entry name" value="UDP-Glycosyltransferase/glycogen phosphorylase"/>
    <property type="match status" value="1"/>
</dbReference>